<sequence>MTTATAKKAGEPINTKLYAAGLWKGNLLSHTGSLVGGLEMSGIDPKGLSDADLEHSTVLLRNLMQTQHPDTVVTQYYWHFEGANVAFKDRKDPRSQMLSKQRERFLNEERDLATSRLYWMLDVPSEANINQLLSTATFKMLFAAPFERSARSALQAKFSNWGAWLVEQDELRRQGELLDGALSELDAKVQVLSAQNMRLTPEKLWAQCRAMVNLRPEYLESAQTETIPAEDWDRMLPDGDVHPVVIDGMDCLKIDGVEPVYATIASVTAFGGEHVPEGMWGRGSVMPVLQNGNYLIMTKARPLSLIERAFMITGKENELHRSQMKFSSMIKGEDVSSKIQSQIDGSNHLKKKVAELEDAANSPDRYYHFQSHVVVFHTDPVKMRKARLDMNLSLTQSGFHVVWESAGLLDLFPMLLPGYPKKSFRAAEFTSSQVGACSLIFRSSEGIKQWGVDNEEALYVLESEDGTPFHYTPFVGDKCLSIGVGPSRMGKTYLKNVVAGHFLKYGKDGKGSLYQAVDVDEGSECVAAFFQEDGGIFRLTNTDADRGSNPFVAAEGEFDAAFKYHMLSQIRLMLAMNDSEELRGLDKHEQLELDRSLSETLRLPKHMQHMTALYNHLGKSLKLKLARWVKGGMNGNLLDNVEDGIGRLDKRISVYNLSGVKDKHDLAQLMMNEIFYRVVKLFEEPANRGVPKLLEMDEAQYLLSIPGMAEFIVKKARTWFKHNGGMAFWTQDPEHYSNLEGWATLRSSASTWWFMADPTMDRQAYKLAFNLSEGELDAIAGLIPRKQAFIIQREAGISKVVNIVASKQEHVVATSRPHEAIIVREMLNQYPNDIDKAVSEMVKRIFPGE</sequence>
<protein>
    <recommendedName>
        <fullName evidence="3">CagE TrbE VirB component of type IV transporter system central domain-containing protein</fullName>
    </recommendedName>
</protein>
<dbReference type="SUPFAM" id="SSF52540">
    <property type="entry name" value="P-loop containing nucleoside triphosphate hydrolases"/>
    <property type="match status" value="1"/>
</dbReference>
<dbReference type="EMBL" id="LJQT01000456">
    <property type="protein sequence ID" value="KPX80386.1"/>
    <property type="molecule type" value="Genomic_DNA"/>
</dbReference>
<evidence type="ECO:0000313" key="2">
    <source>
        <dbReference type="Proteomes" id="UP000050455"/>
    </source>
</evidence>
<evidence type="ECO:0000313" key="1">
    <source>
        <dbReference type="EMBL" id="KPX80386.1"/>
    </source>
</evidence>
<dbReference type="AlphaFoldDB" id="A0A0P9U0D9"/>
<reference evidence="1 2" key="1">
    <citation type="submission" date="2015-09" db="EMBL/GenBank/DDBJ databases">
        <title>Genome announcement of multiple Pseudomonas syringae strains.</title>
        <authorList>
            <person name="Thakur S."/>
            <person name="Wang P.W."/>
            <person name="Gong Y."/>
            <person name="Weir B.S."/>
            <person name="Guttman D.S."/>
        </authorList>
    </citation>
    <scope>NUCLEOTIDE SEQUENCE [LARGE SCALE GENOMIC DNA]</scope>
    <source>
        <strain evidence="1 2">ICMP6289</strain>
    </source>
</reference>
<dbReference type="Proteomes" id="UP000050455">
    <property type="component" value="Unassembled WGS sequence"/>
</dbReference>
<proteinExistence type="predicted"/>
<dbReference type="PATRIC" id="fig|86176.4.peg.942"/>
<accession>A0A0P9U0D9</accession>
<dbReference type="RefSeq" id="WP_044344618.1">
    <property type="nucleotide sequence ID" value="NZ_JYHE01000070.1"/>
</dbReference>
<organism evidence="1 2">
    <name type="scientific">Pseudomonas meliae</name>
    <dbReference type="NCBI Taxonomy" id="86176"/>
    <lineage>
        <taxon>Bacteria</taxon>
        <taxon>Pseudomonadati</taxon>
        <taxon>Pseudomonadota</taxon>
        <taxon>Gammaproteobacteria</taxon>
        <taxon>Pseudomonadales</taxon>
        <taxon>Pseudomonadaceae</taxon>
        <taxon>Pseudomonas</taxon>
    </lineage>
</organism>
<evidence type="ECO:0008006" key="3">
    <source>
        <dbReference type="Google" id="ProtNLM"/>
    </source>
</evidence>
<dbReference type="InterPro" id="IPR027417">
    <property type="entry name" value="P-loop_NTPase"/>
</dbReference>
<name>A0A0P9U0D9_9PSED</name>
<keyword evidence="2" id="KW-1185">Reference proteome</keyword>
<comment type="caution">
    <text evidence="1">The sequence shown here is derived from an EMBL/GenBank/DDBJ whole genome shotgun (WGS) entry which is preliminary data.</text>
</comment>
<dbReference type="Gene3D" id="3.40.50.300">
    <property type="entry name" value="P-loop containing nucleotide triphosphate hydrolases"/>
    <property type="match status" value="1"/>
</dbReference>
<gene>
    <name evidence="1" type="ORF">ALO64_00861</name>
</gene>